<keyword evidence="1" id="KW-0812">Transmembrane</keyword>
<organism evidence="2 3">
    <name type="scientific">Spirosoma arboris</name>
    <dbReference type="NCBI Taxonomy" id="2682092"/>
    <lineage>
        <taxon>Bacteria</taxon>
        <taxon>Pseudomonadati</taxon>
        <taxon>Bacteroidota</taxon>
        <taxon>Cytophagia</taxon>
        <taxon>Cytophagales</taxon>
        <taxon>Cytophagaceae</taxon>
        <taxon>Spirosoma</taxon>
    </lineage>
</organism>
<feature type="transmembrane region" description="Helical" evidence="1">
    <location>
        <begin position="12"/>
        <end position="33"/>
    </location>
</feature>
<name>A0A7K1S5H1_9BACT</name>
<dbReference type="PANTHER" id="PTHR33361">
    <property type="entry name" value="GLR0591 PROTEIN"/>
    <property type="match status" value="1"/>
</dbReference>
<protein>
    <submittedName>
        <fullName evidence="2">DUF885 family protein</fullName>
    </submittedName>
</protein>
<gene>
    <name evidence="2" type="ORF">GO755_03235</name>
</gene>
<dbReference type="InterPro" id="IPR010281">
    <property type="entry name" value="DUF885"/>
</dbReference>
<reference evidence="2 3" key="1">
    <citation type="submission" date="2019-12" db="EMBL/GenBank/DDBJ databases">
        <title>Spirosoma sp. HMF4905 genome sequencing and assembly.</title>
        <authorList>
            <person name="Kang H."/>
            <person name="Cha I."/>
            <person name="Kim H."/>
            <person name="Joh K."/>
        </authorList>
    </citation>
    <scope>NUCLEOTIDE SEQUENCE [LARGE SCALE GENOMIC DNA]</scope>
    <source>
        <strain evidence="2 3">HMF4905</strain>
    </source>
</reference>
<proteinExistence type="predicted"/>
<evidence type="ECO:0000256" key="1">
    <source>
        <dbReference type="SAM" id="Phobius"/>
    </source>
</evidence>
<dbReference type="Proteomes" id="UP000436006">
    <property type="component" value="Unassembled WGS sequence"/>
</dbReference>
<dbReference type="AlphaFoldDB" id="A0A7K1S5H1"/>
<dbReference type="Pfam" id="PF05960">
    <property type="entry name" value="DUF885"/>
    <property type="match status" value="1"/>
</dbReference>
<keyword evidence="3" id="KW-1185">Reference proteome</keyword>
<accession>A0A7K1S5H1</accession>
<evidence type="ECO:0000313" key="2">
    <source>
        <dbReference type="EMBL" id="MVM29034.1"/>
    </source>
</evidence>
<dbReference type="EMBL" id="WPIN01000001">
    <property type="protein sequence ID" value="MVM29034.1"/>
    <property type="molecule type" value="Genomic_DNA"/>
</dbReference>
<evidence type="ECO:0000313" key="3">
    <source>
        <dbReference type="Proteomes" id="UP000436006"/>
    </source>
</evidence>
<dbReference type="RefSeq" id="WP_157583116.1">
    <property type="nucleotide sequence ID" value="NZ_WPIN01000001.1"/>
</dbReference>
<sequence>MTIKKRTWKPWVFRSLAVLLLAGSIWIINLIWFRPFSIRHFYDRVFISVMLRSPEMITYLGLPILYDWTKDQWDDLSDAQQWHNFELLKDDYQTLKSYDFESQSTENKLNTKILDWYLESNVGSEAFFYYNYPLNQMDGAQLKVVDLLLNKHQLRNKSDMDAYITRLTGIATKFDQVLEGLQIRERKGIVPPKIIVQRVLEQMKAFVNGGVSKNILYTNFCQKIASIKDLPADDKKDYSNRVAEAIRTSVFGAYQKLIAHNQALYARAAPDEGAWKHPHGDAFYSHQLRVHTTTNLSSEEIHQIGLQEVNRISQEMWSILRTQGYADTSQSIGKVMQGLTKQERFLYPETPAGKALILAEYKRIIDEASKRVNVAFALRPKASITVEPVPVFQQASTPLGKYDLPALDGSKGGVFVANLRASSDHPKFAMKTLAYHEAIPGHHFQLGIQTELKGLPIFRTVIPFTAYLEGWALYTEQLAYELGFYKNDPFGNLGRLQSELFRAVRLVVDTGIHHKKWTREKAIDYMTSHTGMSSGEVTIEVERYMVWPGQACAYKIGMMKILELREKARQVLGSRFDLKQFHQAVLANGSVPLPILEEIVNTYIQQSKP</sequence>
<keyword evidence="1" id="KW-1133">Transmembrane helix</keyword>
<comment type="caution">
    <text evidence="2">The sequence shown here is derived from an EMBL/GenBank/DDBJ whole genome shotgun (WGS) entry which is preliminary data.</text>
</comment>
<keyword evidence="1" id="KW-0472">Membrane</keyword>
<dbReference type="PANTHER" id="PTHR33361:SF2">
    <property type="entry name" value="DUF885 DOMAIN-CONTAINING PROTEIN"/>
    <property type="match status" value="1"/>
</dbReference>